<organism evidence="1 2">
    <name type="scientific">Colletotrichum asianum</name>
    <dbReference type="NCBI Taxonomy" id="702518"/>
    <lineage>
        <taxon>Eukaryota</taxon>
        <taxon>Fungi</taxon>
        <taxon>Dikarya</taxon>
        <taxon>Ascomycota</taxon>
        <taxon>Pezizomycotina</taxon>
        <taxon>Sordariomycetes</taxon>
        <taxon>Hypocreomycetidae</taxon>
        <taxon>Glomerellales</taxon>
        <taxon>Glomerellaceae</taxon>
        <taxon>Colletotrichum</taxon>
        <taxon>Colletotrichum gloeosporioides species complex</taxon>
    </lineage>
</organism>
<dbReference type="EMBL" id="WOWK01000076">
    <property type="protein sequence ID" value="KAF0321006.1"/>
    <property type="molecule type" value="Genomic_DNA"/>
</dbReference>
<dbReference type="Proteomes" id="UP000434172">
    <property type="component" value="Unassembled WGS sequence"/>
</dbReference>
<sequence length="27" mass="3142">MLILLLKLIITFLSNIKKKAKDNKKLT</sequence>
<name>A0A8H3W8A5_9PEZI</name>
<evidence type="ECO:0000313" key="2">
    <source>
        <dbReference type="Proteomes" id="UP000434172"/>
    </source>
</evidence>
<proteinExistence type="predicted"/>
<evidence type="ECO:0000313" key="1">
    <source>
        <dbReference type="EMBL" id="KAF0321006.1"/>
    </source>
</evidence>
<accession>A0A8H3W8A5</accession>
<comment type="caution">
    <text evidence="1">The sequence shown here is derived from an EMBL/GenBank/DDBJ whole genome shotgun (WGS) entry which is preliminary data.</text>
</comment>
<keyword evidence="2" id="KW-1185">Reference proteome</keyword>
<reference evidence="1 2" key="1">
    <citation type="submission" date="2019-12" db="EMBL/GenBank/DDBJ databases">
        <title>A genome sequence resource for the geographically widespread anthracnose pathogen Colletotrichum asianum.</title>
        <authorList>
            <person name="Meng Y."/>
        </authorList>
    </citation>
    <scope>NUCLEOTIDE SEQUENCE [LARGE SCALE GENOMIC DNA]</scope>
    <source>
        <strain evidence="1 2">ICMP 18580</strain>
    </source>
</reference>
<dbReference type="AlphaFoldDB" id="A0A8H3W8A5"/>
<protein>
    <submittedName>
        <fullName evidence="1">Uncharacterized protein</fullName>
    </submittedName>
</protein>
<gene>
    <name evidence="1" type="ORF">GQ607_011764</name>
</gene>